<dbReference type="InterPro" id="IPR026444">
    <property type="entry name" value="Secre_tail"/>
</dbReference>
<organism evidence="4 5">
    <name type="scientific">Hymenobacter montanus</name>
    <dbReference type="NCBI Taxonomy" id="2771359"/>
    <lineage>
        <taxon>Bacteria</taxon>
        <taxon>Pseudomonadati</taxon>
        <taxon>Bacteroidota</taxon>
        <taxon>Cytophagia</taxon>
        <taxon>Cytophagales</taxon>
        <taxon>Hymenobacteraceae</taxon>
        <taxon>Hymenobacter</taxon>
    </lineage>
</organism>
<dbReference type="NCBIfam" id="TIGR04183">
    <property type="entry name" value="Por_Secre_tail"/>
    <property type="match status" value="1"/>
</dbReference>
<evidence type="ECO:0000259" key="2">
    <source>
        <dbReference type="Pfam" id="PF07705"/>
    </source>
</evidence>
<accession>A0A927GKB2</accession>
<dbReference type="Gene3D" id="2.60.40.10">
    <property type="entry name" value="Immunoglobulins"/>
    <property type="match status" value="1"/>
</dbReference>
<dbReference type="Pfam" id="PF18962">
    <property type="entry name" value="Por_Secre_tail"/>
    <property type="match status" value="1"/>
</dbReference>
<dbReference type="InterPro" id="IPR011635">
    <property type="entry name" value="CARDB"/>
</dbReference>
<evidence type="ECO:0000313" key="4">
    <source>
        <dbReference type="EMBL" id="MBD2768984.1"/>
    </source>
</evidence>
<feature type="signal peptide" evidence="1">
    <location>
        <begin position="1"/>
        <end position="27"/>
    </location>
</feature>
<comment type="caution">
    <text evidence="4">The sequence shown here is derived from an EMBL/GenBank/DDBJ whole genome shotgun (WGS) entry which is preliminary data.</text>
</comment>
<feature type="domain" description="Secretion system C-terminal sorting" evidence="3">
    <location>
        <begin position="580"/>
        <end position="654"/>
    </location>
</feature>
<evidence type="ECO:0000256" key="1">
    <source>
        <dbReference type="SAM" id="SignalP"/>
    </source>
</evidence>
<reference evidence="4" key="1">
    <citation type="submission" date="2020-09" db="EMBL/GenBank/DDBJ databases">
        <authorList>
            <person name="Kim M.K."/>
        </authorList>
    </citation>
    <scope>NUCLEOTIDE SEQUENCE</scope>
    <source>
        <strain evidence="4">BT664</strain>
    </source>
</reference>
<proteinExistence type="predicted"/>
<dbReference type="InterPro" id="IPR013783">
    <property type="entry name" value="Ig-like_fold"/>
</dbReference>
<keyword evidence="1" id="KW-0732">Signal</keyword>
<feature type="domain" description="CARDB" evidence="2">
    <location>
        <begin position="297"/>
        <end position="365"/>
    </location>
</feature>
<gene>
    <name evidence="4" type="ORF">IC235_13915</name>
</gene>
<keyword evidence="5" id="KW-1185">Reference proteome</keyword>
<name>A0A927GKB2_9BACT</name>
<dbReference type="RefSeq" id="WP_191005794.1">
    <property type="nucleotide sequence ID" value="NZ_JACXAD010000015.1"/>
</dbReference>
<dbReference type="Pfam" id="PF07705">
    <property type="entry name" value="CARDB"/>
    <property type="match status" value="1"/>
</dbReference>
<dbReference type="AlphaFoldDB" id="A0A927GKB2"/>
<protein>
    <submittedName>
        <fullName evidence="4">T9SS type A sorting domain-containing protein</fullName>
    </submittedName>
</protein>
<evidence type="ECO:0000259" key="3">
    <source>
        <dbReference type="Pfam" id="PF18962"/>
    </source>
</evidence>
<dbReference type="EMBL" id="JACXAD010000015">
    <property type="protein sequence ID" value="MBD2768984.1"/>
    <property type="molecule type" value="Genomic_DNA"/>
</dbReference>
<evidence type="ECO:0000313" key="5">
    <source>
        <dbReference type="Proteomes" id="UP000612233"/>
    </source>
</evidence>
<feature type="chain" id="PRO_5037059521" evidence="1">
    <location>
        <begin position="28"/>
        <end position="656"/>
    </location>
</feature>
<sequence length="656" mass="69119">MRQPYTASWRMLALTTLLGLGSTGVFAQTLNYTTAGASNVAGTYTDLGPAGTVITTPNNDDANSAPTPIGFTFNFNGTAFTSFVLNTNGFIKLGTVAPEPRNFFAGWQSIAGGPLNAEAETNLLLPLNLDLAGTATTEYRVATSGPVGARVTTVQWKNVTDFDNSPATSRAIFGNISFQIKLYETSNRIEFVYGPGTSSNDGRLFKTIGVGIKGSGNTATTAVLVNKPEGYTWNKALFQAGRYRSTDVFGTVRVFAFNMSCPNLPDAGRTFRFEPTAPLDAAVDAVYALGKTPLSPQAVRAMVRNVGTSALTNLPVTLNVTGATTFANTQIVASLAPGASTLVTFAAFTPGTTGTNTLTVTVPADGITANNSRAYSQQVEATTFAVADPTIPAITSGLIENVGGRGNDGAVFAVKYTSSTSRTVTGVRVMIADDDNINLRYIYATLLNSAGAIIASSAPLQLSWSDGGSYKTLTFNSPVTVAAGDFYVGVARVISNNPSAERSFYPIGFQREVPLRTGTFFRRTPRGDDGPSELVDVAPNQGASFYDPLYPGDIGRFMIEAVTTTTPLSRSAGLDRAVSVYPNPSTGVVKVDVRGANAPGQLNVQVLNLLGQQVYTTLLKDNFTNEVNLAGLANGVYLLQVQTGAAFTSRQVVITR</sequence>
<dbReference type="Proteomes" id="UP000612233">
    <property type="component" value="Unassembled WGS sequence"/>
</dbReference>